<feature type="chain" id="PRO_5047436800" description="Peptidase M10 metallopeptidase domain-containing protein" evidence="1">
    <location>
        <begin position="38"/>
        <end position="432"/>
    </location>
</feature>
<keyword evidence="3" id="KW-1185">Reference proteome</keyword>
<evidence type="ECO:0000256" key="1">
    <source>
        <dbReference type="SAM" id="SignalP"/>
    </source>
</evidence>
<comment type="caution">
    <text evidence="2">The sequence shown here is derived from an EMBL/GenBank/DDBJ whole genome shotgun (WGS) entry which is preliminary data.</text>
</comment>
<organism evidence="2 3">
    <name type="scientific">Dactylosporangium darangshiense</name>
    <dbReference type="NCBI Taxonomy" id="579108"/>
    <lineage>
        <taxon>Bacteria</taxon>
        <taxon>Bacillati</taxon>
        <taxon>Actinomycetota</taxon>
        <taxon>Actinomycetes</taxon>
        <taxon>Micromonosporales</taxon>
        <taxon>Micromonosporaceae</taxon>
        <taxon>Dactylosporangium</taxon>
    </lineage>
</organism>
<evidence type="ECO:0000313" key="2">
    <source>
        <dbReference type="EMBL" id="GAA4260975.1"/>
    </source>
</evidence>
<evidence type="ECO:0000313" key="3">
    <source>
        <dbReference type="Proteomes" id="UP001500620"/>
    </source>
</evidence>
<proteinExistence type="predicted"/>
<keyword evidence="1" id="KW-0732">Signal</keyword>
<dbReference type="InterPro" id="IPR024079">
    <property type="entry name" value="MetalloPept_cat_dom_sf"/>
</dbReference>
<accession>A0ABP8DPK8</accession>
<name>A0ABP8DPK8_9ACTN</name>
<evidence type="ECO:0008006" key="4">
    <source>
        <dbReference type="Google" id="ProtNLM"/>
    </source>
</evidence>
<gene>
    <name evidence="2" type="ORF">GCM10022255_091770</name>
</gene>
<sequence length="432" mass="46388">MNRAGDLPVVAVMNLMMRRTRLVIAVGFALAAAGVMAAPAEAYTPSTSDDCTSRKIKNPSSVHIVVHTESLLGSDLQVSNMLAAIDAVTDEFNTVGGTTAHISSVTTTTATFHHKTSYHESDGTIHLGFAPVIKDDDGVTHVGQEVPFESTATPPLPSPCTVASPNIGFLDLDHISGWNFKTPGDTDKDQGNKFYKAGVKDLVDHYYFRPQLLHELLHAFGLAHSDNTTAFMNYGQLPWINRSPDKMITPLPDDLAGLRHFYPGSGDVYRVAFLNTALDPAGPVSDGGAGTQSPLCHPSGGTTYASVFATYNYGCAKSPYFDVCAGGQVYGAYSLANYSTRDMQVTVQAWFSTDDVWTESDHASVDYDVYTVAVGKTVLIGDHWTMPSMQVGTLQIHVILRVIALQYTPGSAPPANSVTTDWLPLDGTVTTC</sequence>
<dbReference type="Proteomes" id="UP001500620">
    <property type="component" value="Unassembled WGS sequence"/>
</dbReference>
<dbReference type="EMBL" id="BAABAT010000043">
    <property type="protein sequence ID" value="GAA4260975.1"/>
    <property type="molecule type" value="Genomic_DNA"/>
</dbReference>
<reference evidence="3" key="1">
    <citation type="journal article" date="2019" name="Int. J. Syst. Evol. Microbiol.">
        <title>The Global Catalogue of Microorganisms (GCM) 10K type strain sequencing project: providing services to taxonomists for standard genome sequencing and annotation.</title>
        <authorList>
            <consortium name="The Broad Institute Genomics Platform"/>
            <consortium name="The Broad Institute Genome Sequencing Center for Infectious Disease"/>
            <person name="Wu L."/>
            <person name="Ma J."/>
        </authorList>
    </citation>
    <scope>NUCLEOTIDE SEQUENCE [LARGE SCALE GENOMIC DNA]</scope>
    <source>
        <strain evidence="3">JCM 17441</strain>
    </source>
</reference>
<dbReference type="SUPFAM" id="SSF55486">
    <property type="entry name" value="Metalloproteases ('zincins'), catalytic domain"/>
    <property type="match status" value="1"/>
</dbReference>
<protein>
    <recommendedName>
        <fullName evidence="4">Peptidase M10 metallopeptidase domain-containing protein</fullName>
    </recommendedName>
</protein>
<dbReference type="RefSeq" id="WP_345137881.1">
    <property type="nucleotide sequence ID" value="NZ_BAABAT010000043.1"/>
</dbReference>
<dbReference type="Gene3D" id="3.40.390.10">
    <property type="entry name" value="Collagenase (Catalytic Domain)"/>
    <property type="match status" value="1"/>
</dbReference>
<feature type="signal peptide" evidence="1">
    <location>
        <begin position="1"/>
        <end position="37"/>
    </location>
</feature>